<keyword evidence="2" id="KW-1185">Reference proteome</keyword>
<gene>
    <name evidence="1" type="ORF">C1H46_025273</name>
</gene>
<sequence length="170" mass="19641">MEWPPLNEIDANVQMQNPNDEAMFDEATMVDDDEVMGKSTKATLKPKPSWFDDDDDDDCIGQNPNDEGIQNAIGDPMARLQLRKKRNYCEVCCEEVEDHKSYNCPYFVLVPKGARVGEHCDIVCTECGEQVSKHEGELNVHYEGRAILKYCHRCQDYRSHWTEECESMRK</sequence>
<evidence type="ECO:0000313" key="1">
    <source>
        <dbReference type="EMBL" id="TQD89151.1"/>
    </source>
</evidence>
<name>A0A540LRP2_MALBA</name>
<comment type="caution">
    <text evidence="1">The sequence shown here is derived from an EMBL/GenBank/DDBJ whole genome shotgun (WGS) entry which is preliminary data.</text>
</comment>
<dbReference type="AlphaFoldDB" id="A0A540LRP2"/>
<accession>A0A540LRP2</accession>
<evidence type="ECO:0000313" key="2">
    <source>
        <dbReference type="Proteomes" id="UP000315295"/>
    </source>
</evidence>
<dbReference type="EMBL" id="VIEB01000489">
    <property type="protein sequence ID" value="TQD89151.1"/>
    <property type="molecule type" value="Genomic_DNA"/>
</dbReference>
<dbReference type="Proteomes" id="UP000315295">
    <property type="component" value="Unassembled WGS sequence"/>
</dbReference>
<proteinExistence type="predicted"/>
<organism evidence="1 2">
    <name type="scientific">Malus baccata</name>
    <name type="common">Siberian crab apple</name>
    <name type="synonym">Pyrus baccata</name>
    <dbReference type="NCBI Taxonomy" id="106549"/>
    <lineage>
        <taxon>Eukaryota</taxon>
        <taxon>Viridiplantae</taxon>
        <taxon>Streptophyta</taxon>
        <taxon>Embryophyta</taxon>
        <taxon>Tracheophyta</taxon>
        <taxon>Spermatophyta</taxon>
        <taxon>Magnoliopsida</taxon>
        <taxon>eudicotyledons</taxon>
        <taxon>Gunneridae</taxon>
        <taxon>Pentapetalae</taxon>
        <taxon>rosids</taxon>
        <taxon>fabids</taxon>
        <taxon>Rosales</taxon>
        <taxon>Rosaceae</taxon>
        <taxon>Amygdaloideae</taxon>
        <taxon>Maleae</taxon>
        <taxon>Malus</taxon>
    </lineage>
</organism>
<protein>
    <submittedName>
        <fullName evidence="1">Uncharacterized protein</fullName>
    </submittedName>
</protein>
<reference evidence="1 2" key="1">
    <citation type="journal article" date="2019" name="G3 (Bethesda)">
        <title>Sequencing of a Wild Apple (Malus baccata) Genome Unravels the Differences Between Cultivated and Wild Apple Species Regarding Disease Resistance and Cold Tolerance.</title>
        <authorList>
            <person name="Chen X."/>
        </authorList>
    </citation>
    <scope>NUCLEOTIDE SEQUENCE [LARGE SCALE GENOMIC DNA]</scope>
    <source>
        <strain evidence="2">cv. Shandingzi</strain>
        <tissue evidence="1">Leaves</tissue>
    </source>
</reference>